<sequence>MAAPLMLVTGASGNVGRAVLDALVERGVRVRAAVSRPERARLPASVHVVRLDFHDRATFAATLDGVRGVFLMRPPAIADTTATLNAFVRAAVDAGVEHVVFLSVEGAEKNKMVPHRAVEDELARTPVRWTLLRPGFFAQNLLTAYREDIAEDSRIYVPAGSGRVAWVDTRDVGFAAARILAEPDAHANRAYTLTGDTTADFAEVARLLSARLGRPIRYVPASVLGYMHHLRSRRKMPWAQVFVLTVLHTLLRYGSAATPHADHALAALCARAPRGIGAFIDDHVDELRS</sequence>
<dbReference type="InterPro" id="IPR036291">
    <property type="entry name" value="NAD(P)-bd_dom_sf"/>
</dbReference>
<feature type="domain" description="NmrA-like" evidence="1">
    <location>
        <begin position="6"/>
        <end position="220"/>
    </location>
</feature>
<dbReference type="PANTHER" id="PTHR43162">
    <property type="match status" value="1"/>
</dbReference>
<dbReference type="Gene3D" id="3.40.50.720">
    <property type="entry name" value="NAD(P)-binding Rossmann-like Domain"/>
    <property type="match status" value="1"/>
</dbReference>
<dbReference type="AlphaFoldDB" id="A0A8J5XA05"/>
<dbReference type="PANTHER" id="PTHR43162:SF1">
    <property type="entry name" value="PRESTALK A DIFFERENTIATION PROTEIN A"/>
    <property type="match status" value="1"/>
</dbReference>
<proteinExistence type="predicted"/>
<evidence type="ECO:0000313" key="3">
    <source>
        <dbReference type="Proteomes" id="UP000751190"/>
    </source>
</evidence>
<protein>
    <recommendedName>
        <fullName evidence="1">NmrA-like domain-containing protein</fullName>
    </recommendedName>
</protein>
<dbReference type="InterPro" id="IPR051604">
    <property type="entry name" value="Ergot_Alk_Oxidoreductase"/>
</dbReference>
<evidence type="ECO:0000313" key="2">
    <source>
        <dbReference type="EMBL" id="KAG8459523.1"/>
    </source>
</evidence>
<dbReference type="Pfam" id="PF05368">
    <property type="entry name" value="NmrA"/>
    <property type="match status" value="1"/>
</dbReference>
<reference evidence="2" key="1">
    <citation type="submission" date="2021-05" db="EMBL/GenBank/DDBJ databases">
        <title>The genome of the haptophyte Pavlova lutheri (Diacronema luteri, Pavlovales) - a model for lipid biosynthesis in eukaryotic algae.</title>
        <authorList>
            <person name="Hulatt C.J."/>
            <person name="Posewitz M.C."/>
        </authorList>
    </citation>
    <scope>NUCLEOTIDE SEQUENCE</scope>
    <source>
        <strain evidence="2">NIVA-4/92</strain>
    </source>
</reference>
<dbReference type="OrthoDB" id="419598at2759"/>
<dbReference type="SUPFAM" id="SSF51735">
    <property type="entry name" value="NAD(P)-binding Rossmann-fold domains"/>
    <property type="match status" value="1"/>
</dbReference>
<gene>
    <name evidence="2" type="ORF">KFE25_012858</name>
</gene>
<dbReference type="OMA" id="WFMQNFS"/>
<dbReference type="EMBL" id="JAGTXO010000040">
    <property type="protein sequence ID" value="KAG8459523.1"/>
    <property type="molecule type" value="Genomic_DNA"/>
</dbReference>
<dbReference type="Proteomes" id="UP000751190">
    <property type="component" value="Unassembled WGS sequence"/>
</dbReference>
<dbReference type="InterPro" id="IPR008030">
    <property type="entry name" value="NmrA-like"/>
</dbReference>
<evidence type="ECO:0000259" key="1">
    <source>
        <dbReference type="Pfam" id="PF05368"/>
    </source>
</evidence>
<organism evidence="2 3">
    <name type="scientific">Diacronema lutheri</name>
    <name type="common">Unicellular marine alga</name>
    <name type="synonym">Monochrysis lutheri</name>
    <dbReference type="NCBI Taxonomy" id="2081491"/>
    <lineage>
        <taxon>Eukaryota</taxon>
        <taxon>Haptista</taxon>
        <taxon>Haptophyta</taxon>
        <taxon>Pavlovophyceae</taxon>
        <taxon>Pavlovales</taxon>
        <taxon>Pavlovaceae</taxon>
        <taxon>Diacronema</taxon>
    </lineage>
</organism>
<dbReference type="Gene3D" id="3.90.25.10">
    <property type="entry name" value="UDP-galactose 4-epimerase, domain 1"/>
    <property type="match status" value="1"/>
</dbReference>
<keyword evidence="3" id="KW-1185">Reference proteome</keyword>
<name>A0A8J5XA05_DIALT</name>
<accession>A0A8J5XA05</accession>
<comment type="caution">
    <text evidence="2">The sequence shown here is derived from an EMBL/GenBank/DDBJ whole genome shotgun (WGS) entry which is preliminary data.</text>
</comment>